<protein>
    <submittedName>
        <fullName evidence="1">Uncharacterized protein</fullName>
    </submittedName>
</protein>
<accession>A0ACC2JKK8</accession>
<organism evidence="1 2">
    <name type="scientific">Lasiodiplodia mahajangana</name>
    <dbReference type="NCBI Taxonomy" id="1108764"/>
    <lineage>
        <taxon>Eukaryota</taxon>
        <taxon>Fungi</taxon>
        <taxon>Dikarya</taxon>
        <taxon>Ascomycota</taxon>
        <taxon>Pezizomycotina</taxon>
        <taxon>Dothideomycetes</taxon>
        <taxon>Dothideomycetes incertae sedis</taxon>
        <taxon>Botryosphaeriales</taxon>
        <taxon>Botryosphaeriaceae</taxon>
        <taxon>Lasiodiplodia</taxon>
    </lineage>
</organism>
<proteinExistence type="predicted"/>
<sequence>MSSSQDSRPLDPVMQKPIVQLSFQILHRLKHNRTQAHLDHASYKEYGIECGQLDLSNGGDFLQLNTPEEMQQLASQYGFDNLREMETDPTHPFSNSGFVSDHLYSHLHAFKEDTCLADQTKWDIGIPDDYETPNLLYIPTIAYWKVECLSIVKDSSMPHVNCVLADKSELDEKTLMTSEVWSLLMLTLLFFRKPQNQKYEIVPVTIVTISGTTYRIVQGFVDGKEGKVRMDKSEILTIGPDRKNVTERMTHMVRWILAEPVMPAKYKSLCQG</sequence>
<dbReference type="EMBL" id="JAPUUL010001199">
    <property type="protein sequence ID" value="KAJ8128060.1"/>
    <property type="molecule type" value="Genomic_DNA"/>
</dbReference>
<reference evidence="1" key="1">
    <citation type="submission" date="2022-12" db="EMBL/GenBank/DDBJ databases">
        <title>Genome Sequence of Lasiodiplodia mahajangana.</title>
        <authorList>
            <person name="Buettner E."/>
        </authorList>
    </citation>
    <scope>NUCLEOTIDE SEQUENCE</scope>
    <source>
        <strain evidence="1">VT137</strain>
    </source>
</reference>
<evidence type="ECO:0000313" key="2">
    <source>
        <dbReference type="Proteomes" id="UP001153332"/>
    </source>
</evidence>
<evidence type="ECO:0000313" key="1">
    <source>
        <dbReference type="EMBL" id="KAJ8128060.1"/>
    </source>
</evidence>
<keyword evidence="2" id="KW-1185">Reference proteome</keyword>
<name>A0ACC2JKK8_9PEZI</name>
<comment type="caution">
    <text evidence="1">The sequence shown here is derived from an EMBL/GenBank/DDBJ whole genome shotgun (WGS) entry which is preliminary data.</text>
</comment>
<gene>
    <name evidence="1" type="ORF">O1611_g5574</name>
</gene>
<dbReference type="Proteomes" id="UP001153332">
    <property type="component" value="Unassembled WGS sequence"/>
</dbReference>